<name>A0ABN8MPH4_9CNID</name>
<accession>A0ABN8MPH4</accession>
<sequence length="279" mass="31011">MDCVKCARKGIKYRCIGCKSPICNVCSTPCTEETPGYSVEAYCVGKCDKCQHCRKRKLPDLPMAAKSQQSSLSFYFTNKTKTPVPTTETPVNTQQQLHYDCNLSRASTETRNRPSTAVSSTPSAKKTRALTVAAANRWKTTSLAEHLGSEWLVLNAYKEDQVVSLNCSVCKTHADKLKGMKNFSTAWAFTGSTNLRVSNAEDHERGEPHKRALDLHLKGNKGQSAFERAEAMKASNDAGQQLITSELNFISLTHPKVGRFETWQCKGHCKLHQRELPGH</sequence>
<dbReference type="EMBL" id="CALNXI010000606">
    <property type="protein sequence ID" value="CAH3030011.1"/>
    <property type="molecule type" value="Genomic_DNA"/>
</dbReference>
<keyword evidence="2" id="KW-1185">Reference proteome</keyword>
<protein>
    <submittedName>
        <fullName evidence="1">Uncharacterized protein</fullName>
    </submittedName>
</protein>
<comment type="caution">
    <text evidence="1">The sequence shown here is derived from an EMBL/GenBank/DDBJ whole genome shotgun (WGS) entry which is preliminary data.</text>
</comment>
<organism evidence="1 2">
    <name type="scientific">Porites evermanni</name>
    <dbReference type="NCBI Taxonomy" id="104178"/>
    <lineage>
        <taxon>Eukaryota</taxon>
        <taxon>Metazoa</taxon>
        <taxon>Cnidaria</taxon>
        <taxon>Anthozoa</taxon>
        <taxon>Hexacorallia</taxon>
        <taxon>Scleractinia</taxon>
        <taxon>Fungiina</taxon>
        <taxon>Poritidae</taxon>
        <taxon>Porites</taxon>
    </lineage>
</organism>
<evidence type="ECO:0000313" key="1">
    <source>
        <dbReference type="EMBL" id="CAH3030011.1"/>
    </source>
</evidence>
<reference evidence="1 2" key="1">
    <citation type="submission" date="2022-05" db="EMBL/GenBank/DDBJ databases">
        <authorList>
            <consortium name="Genoscope - CEA"/>
            <person name="William W."/>
        </authorList>
    </citation>
    <scope>NUCLEOTIDE SEQUENCE [LARGE SCALE GENOMIC DNA]</scope>
</reference>
<dbReference type="Proteomes" id="UP001159427">
    <property type="component" value="Unassembled WGS sequence"/>
</dbReference>
<evidence type="ECO:0000313" key="2">
    <source>
        <dbReference type="Proteomes" id="UP001159427"/>
    </source>
</evidence>
<gene>
    <name evidence="1" type="ORF">PEVE_00037228</name>
</gene>
<proteinExistence type="predicted"/>